<comment type="similarity">
    <text evidence="3 10 11">Belongs to the ATPase epsilon chain family.</text>
</comment>
<dbReference type="InterPro" id="IPR001469">
    <property type="entry name" value="ATP_synth_F1_dsu/esu"/>
</dbReference>
<evidence type="ECO:0000256" key="11">
    <source>
        <dbReference type="RuleBase" id="RU003656"/>
    </source>
</evidence>
<dbReference type="Pfam" id="PF02823">
    <property type="entry name" value="ATP-synt_DE_N"/>
    <property type="match status" value="1"/>
</dbReference>
<keyword evidence="5 10" id="KW-0375">Hydrogen ion transport</keyword>
<evidence type="ECO:0000256" key="4">
    <source>
        <dbReference type="ARBA" id="ARBA00022448"/>
    </source>
</evidence>
<keyword evidence="6 10" id="KW-0406">Ion transport</keyword>
<evidence type="ECO:0000256" key="7">
    <source>
        <dbReference type="ARBA" id="ARBA00023136"/>
    </source>
</evidence>
<dbReference type="PANTHER" id="PTHR13822:SF10">
    <property type="entry name" value="ATP SYNTHASE EPSILON CHAIN, CHLOROPLASTIC"/>
    <property type="match status" value="1"/>
</dbReference>
<dbReference type="GO" id="GO:0046933">
    <property type="term" value="F:proton-transporting ATP synthase activity, rotational mechanism"/>
    <property type="evidence" value="ECO:0007669"/>
    <property type="project" value="UniProtKB-UniRule"/>
</dbReference>
<keyword evidence="8 10" id="KW-0139">CF(1)</keyword>
<keyword evidence="9 10" id="KW-0066">ATP synthesis</keyword>
<dbReference type="PANTHER" id="PTHR13822">
    <property type="entry name" value="ATP SYNTHASE DELTA/EPSILON CHAIN"/>
    <property type="match status" value="1"/>
</dbReference>
<dbReference type="Proteomes" id="UP000253570">
    <property type="component" value="Unassembled WGS sequence"/>
</dbReference>
<evidence type="ECO:0000256" key="10">
    <source>
        <dbReference type="HAMAP-Rule" id="MF_00530"/>
    </source>
</evidence>
<dbReference type="GO" id="GO:0005886">
    <property type="term" value="C:plasma membrane"/>
    <property type="evidence" value="ECO:0007669"/>
    <property type="project" value="UniProtKB-SubCell"/>
</dbReference>
<dbReference type="GO" id="GO:0012505">
    <property type="term" value="C:endomembrane system"/>
    <property type="evidence" value="ECO:0007669"/>
    <property type="project" value="UniProtKB-SubCell"/>
</dbReference>
<proteinExistence type="inferred from homology"/>
<dbReference type="SUPFAM" id="SSF51344">
    <property type="entry name" value="Epsilon subunit of F1F0-ATP synthase N-terminal domain"/>
    <property type="match status" value="1"/>
</dbReference>
<dbReference type="HAMAP" id="MF_00530">
    <property type="entry name" value="ATP_synth_epsil_bac"/>
    <property type="match status" value="1"/>
</dbReference>
<dbReference type="InterPro" id="IPR036771">
    <property type="entry name" value="ATPsynth_dsu/esu_N"/>
</dbReference>
<evidence type="ECO:0000313" key="13">
    <source>
        <dbReference type="EMBL" id="RCL74612.1"/>
    </source>
</evidence>
<evidence type="ECO:0000256" key="5">
    <source>
        <dbReference type="ARBA" id="ARBA00022781"/>
    </source>
</evidence>
<accession>A0A368DRZ7</accession>
<keyword evidence="4 10" id="KW-0813">Transport</keyword>
<dbReference type="Gene3D" id="2.60.15.10">
    <property type="entry name" value="F0F1 ATP synthase delta/epsilon subunit, N-terminal"/>
    <property type="match status" value="1"/>
</dbReference>
<comment type="caution">
    <text evidence="13">The sequence shown here is derived from an EMBL/GenBank/DDBJ whole genome shotgun (WGS) entry which is preliminary data.</text>
</comment>
<dbReference type="EMBL" id="QOQD01000001">
    <property type="protein sequence ID" value="RCL74612.1"/>
    <property type="molecule type" value="Genomic_DNA"/>
</dbReference>
<dbReference type="GO" id="GO:0005524">
    <property type="term" value="F:ATP binding"/>
    <property type="evidence" value="ECO:0007669"/>
    <property type="project" value="UniProtKB-UniRule"/>
</dbReference>
<organism evidence="13 14">
    <name type="scientific">PS1 clade bacterium</name>
    <dbReference type="NCBI Taxonomy" id="2175152"/>
    <lineage>
        <taxon>Bacteria</taxon>
        <taxon>Pseudomonadati</taxon>
        <taxon>Pseudomonadota</taxon>
        <taxon>Alphaproteobacteria</taxon>
        <taxon>PS1 clade</taxon>
    </lineage>
</organism>
<name>A0A368DRZ7_9PROT</name>
<evidence type="ECO:0000259" key="12">
    <source>
        <dbReference type="Pfam" id="PF02823"/>
    </source>
</evidence>
<evidence type="ECO:0000256" key="6">
    <source>
        <dbReference type="ARBA" id="ARBA00023065"/>
    </source>
</evidence>
<evidence type="ECO:0000256" key="8">
    <source>
        <dbReference type="ARBA" id="ARBA00023196"/>
    </source>
</evidence>
<evidence type="ECO:0000256" key="2">
    <source>
        <dbReference type="ARBA" id="ARBA00004184"/>
    </source>
</evidence>
<comment type="subcellular location">
    <subcellularLocation>
        <location evidence="10">Cell membrane</location>
        <topology evidence="10">Peripheral membrane protein</topology>
    </subcellularLocation>
    <subcellularLocation>
        <location evidence="2">Endomembrane system</location>
        <topology evidence="2">Peripheral membrane protein</topology>
    </subcellularLocation>
</comment>
<dbReference type="AlphaFoldDB" id="A0A368DRZ7"/>
<dbReference type="GO" id="GO:0016787">
    <property type="term" value="F:hydrolase activity"/>
    <property type="evidence" value="ECO:0007669"/>
    <property type="project" value="UniProtKB-KW"/>
</dbReference>
<dbReference type="InterPro" id="IPR020546">
    <property type="entry name" value="ATP_synth_F1_dsu/esu_N"/>
</dbReference>
<evidence type="ECO:0000256" key="3">
    <source>
        <dbReference type="ARBA" id="ARBA00005712"/>
    </source>
</evidence>
<feature type="domain" description="ATP synthase F1 complex delta/epsilon subunit N-terminal" evidence="12">
    <location>
        <begin position="4"/>
        <end position="84"/>
    </location>
</feature>
<reference evidence="13 14" key="1">
    <citation type="journal article" date="2018" name="Microbiome">
        <title>Fine metagenomic profile of the Mediterranean stratified and mixed water columns revealed by assembly and recruitment.</title>
        <authorList>
            <person name="Haro-Moreno J.M."/>
            <person name="Lopez-Perez M."/>
            <person name="De La Torre J.R."/>
            <person name="Picazo A."/>
            <person name="Camacho A."/>
            <person name="Rodriguez-Valera F."/>
        </authorList>
    </citation>
    <scope>NUCLEOTIDE SEQUENCE [LARGE SCALE GENOMIC DNA]</scope>
    <source>
        <strain evidence="13">MED-G57</strain>
    </source>
</reference>
<keyword evidence="13" id="KW-0378">Hydrolase</keyword>
<evidence type="ECO:0000313" key="14">
    <source>
        <dbReference type="Proteomes" id="UP000253570"/>
    </source>
</evidence>
<sequence>MDKFKFEFVTPEKLLFSSEVEQVIIPGSEGEFTILAEHSPIISSMKAGLIRIYSDINSVPVVYFVTEGFIDMASNSLTILAQNAIEKDLLDDQKLVSLIDEYQMEIDNTDSDIRKNKYNMKIENIKAIQSDI</sequence>
<comment type="function">
    <text evidence="1 10">Produces ATP from ADP in the presence of a proton gradient across the membrane.</text>
</comment>
<dbReference type="GO" id="GO:0045259">
    <property type="term" value="C:proton-transporting ATP synthase complex"/>
    <property type="evidence" value="ECO:0007669"/>
    <property type="project" value="UniProtKB-KW"/>
</dbReference>
<comment type="subunit">
    <text evidence="10 11">F-type ATPases have 2 components, CF(1) - the catalytic core - and CF(0) - the membrane proton channel. CF(1) has five subunits: alpha(3), beta(3), gamma(1), delta(1), epsilon(1). CF(0) has three main subunits: a, b and c.</text>
</comment>
<keyword evidence="10" id="KW-1003">Cell membrane</keyword>
<gene>
    <name evidence="10 13" type="primary">atpC</name>
    <name evidence="13" type="ORF">DBW71_00255</name>
</gene>
<dbReference type="CDD" id="cd12152">
    <property type="entry name" value="F1-ATPase_delta"/>
    <property type="match status" value="1"/>
</dbReference>
<evidence type="ECO:0000256" key="9">
    <source>
        <dbReference type="ARBA" id="ARBA00023310"/>
    </source>
</evidence>
<dbReference type="NCBIfam" id="TIGR01216">
    <property type="entry name" value="ATP_synt_epsi"/>
    <property type="match status" value="1"/>
</dbReference>
<keyword evidence="7 10" id="KW-0472">Membrane</keyword>
<protein>
    <recommendedName>
        <fullName evidence="10">ATP synthase epsilon chain</fullName>
    </recommendedName>
    <alternativeName>
        <fullName evidence="10">ATP synthase F1 sector epsilon subunit</fullName>
    </alternativeName>
    <alternativeName>
        <fullName evidence="10">F-ATPase epsilon subunit</fullName>
    </alternativeName>
</protein>
<evidence type="ECO:0000256" key="1">
    <source>
        <dbReference type="ARBA" id="ARBA00003543"/>
    </source>
</evidence>